<keyword evidence="2" id="KW-1185">Reference proteome</keyword>
<dbReference type="Gene3D" id="2.40.160.20">
    <property type="match status" value="1"/>
</dbReference>
<accession>A0A4Y1WUZ0</accession>
<dbReference type="AlphaFoldDB" id="A0A4Y1WUZ0"/>
<dbReference type="Proteomes" id="UP000318946">
    <property type="component" value="Chromosome"/>
</dbReference>
<dbReference type="KEGG" id="acou:A5CBH24_13790"/>
<proteinExistence type="predicted"/>
<dbReference type="EMBL" id="AP019735">
    <property type="protein sequence ID" value="BBL04066.1"/>
    <property type="molecule type" value="Genomic_DNA"/>
</dbReference>
<dbReference type="Pfam" id="PF09411">
    <property type="entry name" value="PagL"/>
    <property type="match status" value="1"/>
</dbReference>
<evidence type="ECO:0000313" key="1">
    <source>
        <dbReference type="EMBL" id="BBL04066.1"/>
    </source>
</evidence>
<name>A0A4Y1WUZ0_9BACT</name>
<evidence type="ECO:0000313" key="2">
    <source>
        <dbReference type="Proteomes" id="UP000318946"/>
    </source>
</evidence>
<dbReference type="InterPro" id="IPR018550">
    <property type="entry name" value="Lipid-A_deacylase-rel"/>
</dbReference>
<reference evidence="2" key="1">
    <citation type="submission" date="2019-06" db="EMBL/GenBank/DDBJ databases">
        <title>Alistipes onderdonkii subsp. vulgaris subsp. nov., Alistipes dispar sp. nov. and Alistipes communis sp. nov., isolated from human faeces, and creation of Alistipes onderdonkii subsp. onderdonkii subsp. nov.</title>
        <authorList>
            <person name="Sakamoto M."/>
            <person name="Ikeyama N."/>
            <person name="Ogata Y."/>
            <person name="Suda W."/>
            <person name="Iino T."/>
            <person name="Hattori M."/>
            <person name="Ohkuma M."/>
        </authorList>
    </citation>
    <scope>NUCLEOTIDE SEQUENCE [LARGE SCALE GENOMIC DNA]</scope>
    <source>
        <strain evidence="2">5CBH24</strain>
    </source>
</reference>
<sequence length="413" mass="46098">MNKAMRVISASFAAVLLCLTVVSLPAPVRGESLRRPTPDSLARPEALVHKFGLDVSPGALFRTDDFFKGANAAGKEFGTTLSVHLKYAFQFGPETRFGRNYPFTYQGVGLGYNTFFNSAEVGTPVALYVFQHARIAALTERLSLDYEWNFGLSFGWKPFDEQTNPFNTVVGSKINAYINLGLMLNWRFAPRWSLTAGVGLTHFSNGNTRYPNGGVNLIGGRVGVMRTFGRDAADDRRAAVRRSDPFRPYVSYDVILYGALRKKGFLQESRAYLIPGSFAVAGLNFTPMYNFSRFFRAGLSLDAQYDESANLKDHIANDYPLADELKFHRPPFKEQFAVGVSIRCEVVMPIFSINLGIGKNLIGRGDDTNSFYQVFALKADVACNVFLHVGYQLYKFRNPNNLMLGVGYRFNGR</sequence>
<gene>
    <name evidence="1" type="ORF">A5CBH24_13790</name>
</gene>
<dbReference type="RefSeq" id="WP_229090230.1">
    <property type="nucleotide sequence ID" value="NZ_AP019735.1"/>
</dbReference>
<organism evidence="1 2">
    <name type="scientific">Alistipes communis</name>
    <dbReference type="NCBI Taxonomy" id="2585118"/>
    <lineage>
        <taxon>Bacteria</taxon>
        <taxon>Pseudomonadati</taxon>
        <taxon>Bacteroidota</taxon>
        <taxon>Bacteroidia</taxon>
        <taxon>Bacteroidales</taxon>
        <taxon>Rikenellaceae</taxon>
        <taxon>Alistipes</taxon>
    </lineage>
</organism>
<protein>
    <recommendedName>
        <fullName evidence="3">Lipid A 3-O-deacylase</fullName>
    </recommendedName>
</protein>
<dbReference type="GeneID" id="78342100"/>
<evidence type="ECO:0008006" key="3">
    <source>
        <dbReference type="Google" id="ProtNLM"/>
    </source>
</evidence>